<dbReference type="Proteomes" id="UP001250698">
    <property type="component" value="Unassembled WGS sequence"/>
</dbReference>
<keyword evidence="1" id="KW-0732">Signal</keyword>
<organism evidence="2 3">
    <name type="scientific">Hymenobacter endophyticus</name>
    <dbReference type="NCBI Taxonomy" id="3076335"/>
    <lineage>
        <taxon>Bacteria</taxon>
        <taxon>Pseudomonadati</taxon>
        <taxon>Bacteroidota</taxon>
        <taxon>Cytophagia</taxon>
        <taxon>Cytophagales</taxon>
        <taxon>Hymenobacteraceae</taxon>
        <taxon>Hymenobacter</taxon>
    </lineage>
</organism>
<dbReference type="RefSeq" id="WP_315997868.1">
    <property type="nucleotide sequence ID" value="NZ_JAWDJT010000004.1"/>
</dbReference>
<name>A0ABU3TG96_9BACT</name>
<proteinExistence type="predicted"/>
<feature type="chain" id="PRO_5045843591" evidence="1">
    <location>
        <begin position="24"/>
        <end position="96"/>
    </location>
</feature>
<gene>
    <name evidence="2" type="ORF">ROI90_08275</name>
</gene>
<feature type="signal peptide" evidence="1">
    <location>
        <begin position="1"/>
        <end position="23"/>
    </location>
</feature>
<reference evidence="2 3" key="1">
    <citation type="submission" date="2023-10" db="EMBL/GenBank/DDBJ databases">
        <title>Hymenobacter endophyticus sp. nov., an isolate from the leaf tissues of wheat.</title>
        <authorList>
            <person name="Dai Y."/>
        </authorList>
    </citation>
    <scope>NUCLEOTIDE SEQUENCE [LARGE SCALE GENOMIC DNA]</scope>
    <source>
        <strain evidence="2 3">ZK17L-C2</strain>
    </source>
</reference>
<keyword evidence="3" id="KW-1185">Reference proteome</keyword>
<evidence type="ECO:0000313" key="3">
    <source>
        <dbReference type="Proteomes" id="UP001250698"/>
    </source>
</evidence>
<evidence type="ECO:0000256" key="1">
    <source>
        <dbReference type="SAM" id="SignalP"/>
    </source>
</evidence>
<dbReference type="EMBL" id="JAWDJT010000004">
    <property type="protein sequence ID" value="MDU0370384.1"/>
    <property type="molecule type" value="Genomic_DNA"/>
</dbReference>
<protein>
    <submittedName>
        <fullName evidence="2">Uncharacterized protein</fullName>
    </submittedName>
</protein>
<accession>A0ABU3TG96</accession>
<evidence type="ECO:0000313" key="2">
    <source>
        <dbReference type="EMBL" id="MDU0370384.1"/>
    </source>
</evidence>
<sequence>MFRIFVCWALFFAGVLGAAPGHAQNKPAPPPRQKVLNVRVVLPTMLGKLAEVAGLLPDSGQDKAQTSTDNPVVTLAVPLPRFLSKSEPAPAKPRKP</sequence>
<comment type="caution">
    <text evidence="2">The sequence shown here is derived from an EMBL/GenBank/DDBJ whole genome shotgun (WGS) entry which is preliminary data.</text>
</comment>